<dbReference type="RefSeq" id="WP_184084539.1">
    <property type="nucleotide sequence ID" value="NZ_JACIJF010000002.1"/>
</dbReference>
<accession>A0A840YBD0</accession>
<evidence type="ECO:0000313" key="2">
    <source>
        <dbReference type="Proteomes" id="UP000527143"/>
    </source>
</evidence>
<dbReference type="EMBL" id="JACIJF010000002">
    <property type="protein sequence ID" value="MBB5709595.1"/>
    <property type="molecule type" value="Genomic_DNA"/>
</dbReference>
<comment type="caution">
    <text evidence="1">The sequence shown here is derived from an EMBL/GenBank/DDBJ whole genome shotgun (WGS) entry which is preliminary data.</text>
</comment>
<dbReference type="Proteomes" id="UP000527143">
    <property type="component" value="Unassembled WGS sequence"/>
</dbReference>
<reference evidence="1 2" key="1">
    <citation type="submission" date="2020-08" db="EMBL/GenBank/DDBJ databases">
        <title>Genomic Encyclopedia of Type Strains, Phase IV (KMG-IV): sequencing the most valuable type-strain genomes for metagenomic binning, comparative biology and taxonomic classification.</title>
        <authorList>
            <person name="Goeker M."/>
        </authorList>
    </citation>
    <scope>NUCLEOTIDE SEQUENCE [LARGE SCALE GENOMIC DNA]</scope>
    <source>
        <strain evidence="1 2">DSM 26736</strain>
    </source>
</reference>
<sequence length="124" mass="13288">MAADHILAEQLGLKPGIRCWFHNLPEALRARIDADALGIEEQPTATDGLQCAVLCASDSDALRRELTALAPLMATKGIVWILLPVSGGTAELERMDHLAAPVNLVIADTCGFDENWSGTKLIGR</sequence>
<proteinExistence type="predicted"/>
<protein>
    <recommendedName>
        <fullName evidence="3">DUF3052 domain-containing protein</fullName>
    </recommendedName>
</protein>
<evidence type="ECO:0000313" key="1">
    <source>
        <dbReference type="EMBL" id="MBB5709595.1"/>
    </source>
</evidence>
<gene>
    <name evidence="1" type="ORF">FHT02_000817</name>
</gene>
<name>A0A840YBD0_9SPHN</name>
<evidence type="ECO:0008006" key="3">
    <source>
        <dbReference type="Google" id="ProtNLM"/>
    </source>
</evidence>
<organism evidence="1 2">
    <name type="scientific">Sphingomonas xinjiangensis</name>
    <dbReference type="NCBI Taxonomy" id="643568"/>
    <lineage>
        <taxon>Bacteria</taxon>
        <taxon>Pseudomonadati</taxon>
        <taxon>Pseudomonadota</taxon>
        <taxon>Alphaproteobacteria</taxon>
        <taxon>Sphingomonadales</taxon>
        <taxon>Sphingomonadaceae</taxon>
        <taxon>Sphingomonas</taxon>
    </lineage>
</organism>
<dbReference type="AlphaFoldDB" id="A0A840YBD0"/>
<keyword evidence="2" id="KW-1185">Reference proteome</keyword>